<keyword evidence="3" id="KW-1185">Reference proteome</keyword>
<accession>A0A1M4ZJZ9</accession>
<reference evidence="2 3" key="1">
    <citation type="submission" date="2016-11" db="EMBL/GenBank/DDBJ databases">
        <authorList>
            <person name="Jaros S."/>
            <person name="Januszkiewicz K."/>
            <person name="Wedrychowicz H."/>
        </authorList>
    </citation>
    <scope>NUCLEOTIDE SEQUENCE [LARGE SCALE GENOMIC DNA]</scope>
    <source>
        <strain evidence="2 3">DSM 18119</strain>
    </source>
</reference>
<proteinExistence type="predicted"/>
<dbReference type="STRING" id="1121884.SAMN02745131_01964"/>
<dbReference type="OrthoDB" id="9780891at2"/>
<dbReference type="RefSeq" id="WP_072835163.1">
    <property type="nucleotide sequence ID" value="NZ_FQUU01000007.1"/>
</dbReference>
<dbReference type="SUPFAM" id="SSF51445">
    <property type="entry name" value="(Trans)glycosidases"/>
    <property type="match status" value="1"/>
</dbReference>
<evidence type="ECO:0000313" key="3">
    <source>
        <dbReference type="Proteomes" id="UP000184048"/>
    </source>
</evidence>
<dbReference type="AlphaFoldDB" id="A0A1M4ZJZ9"/>
<dbReference type="Proteomes" id="UP000184048">
    <property type="component" value="Unassembled WGS sequence"/>
</dbReference>
<organism evidence="2 3">
    <name type="scientific">Flavisolibacter ginsengisoli DSM 18119</name>
    <dbReference type="NCBI Taxonomy" id="1121884"/>
    <lineage>
        <taxon>Bacteria</taxon>
        <taxon>Pseudomonadati</taxon>
        <taxon>Bacteroidota</taxon>
        <taxon>Chitinophagia</taxon>
        <taxon>Chitinophagales</taxon>
        <taxon>Chitinophagaceae</taxon>
        <taxon>Flavisolibacter</taxon>
    </lineage>
</organism>
<dbReference type="InterPro" id="IPR028212">
    <property type="entry name" value="GHL6"/>
</dbReference>
<keyword evidence="1" id="KW-0732">Signal</keyword>
<dbReference type="InterPro" id="IPR017853">
    <property type="entry name" value="GH"/>
</dbReference>
<dbReference type="InterPro" id="IPR029062">
    <property type="entry name" value="Class_I_gatase-like"/>
</dbReference>
<evidence type="ECO:0000256" key="1">
    <source>
        <dbReference type="SAM" id="SignalP"/>
    </source>
</evidence>
<feature type="chain" id="PRO_5012431754" evidence="1">
    <location>
        <begin position="28"/>
        <end position="706"/>
    </location>
</feature>
<keyword evidence="2" id="KW-0378">Hydrolase</keyword>
<dbReference type="Gene3D" id="3.40.50.880">
    <property type="match status" value="1"/>
</dbReference>
<dbReference type="Pfam" id="PF14871">
    <property type="entry name" value="GHL6"/>
    <property type="match status" value="1"/>
</dbReference>
<protein>
    <submittedName>
        <fullName evidence="2">Hypothetical glycosyl hydrolase 6</fullName>
    </submittedName>
</protein>
<gene>
    <name evidence="2" type="ORF">SAMN02745131_01964</name>
</gene>
<feature type="signal peptide" evidence="1">
    <location>
        <begin position="1"/>
        <end position="27"/>
    </location>
</feature>
<name>A0A1M4ZJZ9_9BACT</name>
<evidence type="ECO:0000313" key="2">
    <source>
        <dbReference type="EMBL" id="SHF18137.1"/>
    </source>
</evidence>
<sequence>MKRRDFLNVTVGAAILSPLVSSSTGHAAAPIDPPPGLIPTPVGEAGKWFMNEPTRIGWFTLRYSDALKPAGMFVQEVADAKMNLLCLTVGGSFAFYPSAIPFHEWAPGISQSNDFLGKIASASKSRNIRLGARFDFSKQSAESVKANPGWFFTLADGTHPVDASGRTPPCINGDFFRKQAVLIMKEVVSRYDPALVYLNNFGNNLGGQNLPDPCQCANCRKKFFQKTGKALPQSMTDEVRIFLRHCTYETGRIFFDELMKLSPKTILINADTTPTHGWHSETRMVIAPSRLWLYITSEAVNRQRTSYPASVTCNNVTSYSSNSSRLVLMPGQETRMRLFQAMAHGSPPTYVATGTMQQDDQRDLLAAKEVFQWHARNEDIFGNTINPAKVLILTKPESAPRGRDIVIQQSLRGIYRILTENHIPLMVSETMETITQQPGRFDLVIVTPGAPILGLEKFVSNGGRVLYIGEEPAFAIPAAVRVHDLTNVSYVEVKDQHLFPSLKGLTYLMATSMCPYTVIDIFSKAEVKTMRFTEYPEEKGTSLSFVPPMIENPAEVSQTDLKHTEIPAVLLRDHGSGRIAYLPWDLGALYDRMAIPSHANLLTDLVDHLLPKGRQLESDAHSSIEMVLAYQQNTGRHLLHLINLSGQTQNNYMDAIAMGPIRISIIGKFKSARTREGNTGLPVSYNNGRSEFTLPLLKEYEVIVLE</sequence>
<dbReference type="EMBL" id="FQUU01000007">
    <property type="protein sequence ID" value="SHF18137.1"/>
    <property type="molecule type" value="Genomic_DNA"/>
</dbReference>
<dbReference type="GO" id="GO:0016787">
    <property type="term" value="F:hydrolase activity"/>
    <property type="evidence" value="ECO:0007669"/>
    <property type="project" value="UniProtKB-KW"/>
</dbReference>